<dbReference type="InterPro" id="IPR008168">
    <property type="entry name" value="Cyt_C_IC"/>
</dbReference>
<evidence type="ECO:0000313" key="15">
    <source>
        <dbReference type="Proteomes" id="UP000185557"/>
    </source>
</evidence>
<dbReference type="PRINTS" id="PR00605">
    <property type="entry name" value="CYTCHROMECIC"/>
</dbReference>
<dbReference type="InterPro" id="IPR036909">
    <property type="entry name" value="Cyt_c-like_dom_sf"/>
</dbReference>
<feature type="binding site" description="axial binding residue" evidence="12">
    <location>
        <position position="43"/>
    </location>
    <ligand>
        <name>heme c</name>
        <dbReference type="ChEBI" id="CHEBI:61717"/>
    </ligand>
    <ligandPart>
        <name>Fe</name>
        <dbReference type="ChEBI" id="CHEBI:18248"/>
    </ligandPart>
</feature>
<keyword evidence="11 12" id="KW-0793">Thylakoid</keyword>
<keyword evidence="9 12" id="KW-0249">Electron transport</keyword>
<dbReference type="PANTHER" id="PTHR34688">
    <property type="entry name" value="CYTOCHROME C6, CHLOROPLASTIC"/>
    <property type="match status" value="1"/>
</dbReference>
<proteinExistence type="inferred from homology"/>
<gene>
    <name evidence="12" type="primary">petJ</name>
    <name evidence="14" type="ORF">NIES30_17925</name>
</gene>
<sequence precursor="true">MRKLALAIAAVVTVLTLWMAPVAQAADLDHGGQLFGNNCAACHIGGSNVVNGAKTLKQADLEKYEMASIEAITSQVTNGKNAMPAFKGRLSNDDIADVAAYVLSQAEQGW</sequence>
<accession>A0A1U7J2E2</accession>
<dbReference type="InterPro" id="IPR009056">
    <property type="entry name" value="Cyt_c-like_dom"/>
</dbReference>
<dbReference type="HAMAP" id="MF_00594">
    <property type="entry name" value="Cytc_PetJ"/>
    <property type="match status" value="1"/>
</dbReference>
<keyword evidence="15" id="KW-1185">Reference proteome</keyword>
<evidence type="ECO:0000256" key="5">
    <source>
        <dbReference type="ARBA" id="ARBA00022448"/>
    </source>
</evidence>
<name>A0A1U7J2E2_9CYAN</name>
<dbReference type="Pfam" id="PF13442">
    <property type="entry name" value="Cytochrome_CBB3"/>
    <property type="match status" value="1"/>
</dbReference>
<evidence type="ECO:0000256" key="3">
    <source>
        <dbReference type="ARBA" id="ARBA00009650"/>
    </source>
</evidence>
<feature type="signal peptide" evidence="12">
    <location>
        <begin position="1"/>
        <end position="25"/>
    </location>
</feature>
<evidence type="ECO:0000313" key="14">
    <source>
        <dbReference type="EMBL" id="OKH46173.1"/>
    </source>
</evidence>
<dbReference type="STRING" id="549789.NIES30_17925"/>
<comment type="subunit">
    <text evidence="12">Monomer.</text>
</comment>
<evidence type="ECO:0000259" key="13">
    <source>
        <dbReference type="PROSITE" id="PS51007"/>
    </source>
</evidence>
<evidence type="ECO:0000256" key="10">
    <source>
        <dbReference type="ARBA" id="ARBA00023004"/>
    </source>
</evidence>
<organism evidence="14 15">
    <name type="scientific">Phormidium tenue NIES-30</name>
    <dbReference type="NCBI Taxonomy" id="549789"/>
    <lineage>
        <taxon>Bacteria</taxon>
        <taxon>Bacillati</taxon>
        <taxon>Cyanobacteriota</taxon>
        <taxon>Cyanophyceae</taxon>
        <taxon>Oscillatoriophycideae</taxon>
        <taxon>Oscillatoriales</taxon>
        <taxon>Oscillatoriaceae</taxon>
        <taxon>Phormidium</taxon>
    </lineage>
</organism>
<feature type="domain" description="Cytochrome c" evidence="13">
    <location>
        <begin position="26"/>
        <end position="106"/>
    </location>
</feature>
<keyword evidence="8 12" id="KW-0479">Metal-binding</keyword>
<evidence type="ECO:0000256" key="12">
    <source>
        <dbReference type="HAMAP-Rule" id="MF_00594"/>
    </source>
</evidence>
<evidence type="ECO:0000256" key="2">
    <source>
        <dbReference type="ARBA" id="ARBA00004518"/>
    </source>
</evidence>
<dbReference type="GO" id="GO:0009055">
    <property type="term" value="F:electron transfer activity"/>
    <property type="evidence" value="ECO:0007669"/>
    <property type="project" value="UniProtKB-UniRule"/>
</dbReference>
<protein>
    <recommendedName>
        <fullName evidence="4 12">Cytochrome c6</fullName>
    </recommendedName>
    <alternativeName>
        <fullName evidence="12">Cytochrome c-553</fullName>
    </alternativeName>
    <alternativeName>
        <fullName evidence="12">Cytochrome c553</fullName>
    </alternativeName>
    <alternativeName>
        <fullName evidence="12">Soluble cytochrome f</fullName>
    </alternativeName>
</protein>
<evidence type="ECO:0000256" key="7">
    <source>
        <dbReference type="ARBA" id="ARBA00022617"/>
    </source>
</evidence>
<keyword evidence="12" id="KW-0732">Signal</keyword>
<feature type="binding site" description="covalent" evidence="12">
    <location>
        <position position="39"/>
    </location>
    <ligand>
        <name>heme c</name>
        <dbReference type="ChEBI" id="CHEBI:61717"/>
    </ligand>
</feature>
<dbReference type="InterPro" id="IPR023655">
    <property type="entry name" value="Cyt_C6"/>
</dbReference>
<evidence type="ECO:0000256" key="9">
    <source>
        <dbReference type="ARBA" id="ARBA00022982"/>
    </source>
</evidence>
<dbReference type="PANTHER" id="PTHR34688:SF2">
    <property type="entry name" value="CYTOCHROME C6, CHLOROPLASTIC"/>
    <property type="match status" value="1"/>
</dbReference>
<keyword evidence="7 12" id="KW-0349">Heme</keyword>
<keyword evidence="5 12" id="KW-0813">Transport</keyword>
<dbReference type="GO" id="GO:0005506">
    <property type="term" value="F:iron ion binding"/>
    <property type="evidence" value="ECO:0007669"/>
    <property type="project" value="InterPro"/>
</dbReference>
<evidence type="ECO:0000256" key="6">
    <source>
        <dbReference type="ARBA" id="ARBA00022531"/>
    </source>
</evidence>
<dbReference type="GO" id="GO:0015979">
    <property type="term" value="P:photosynthesis"/>
    <property type="evidence" value="ECO:0007669"/>
    <property type="project" value="UniProtKB-UniRule"/>
</dbReference>
<evidence type="ECO:0000256" key="4">
    <source>
        <dbReference type="ARBA" id="ARBA00016152"/>
    </source>
</evidence>
<evidence type="ECO:0000256" key="1">
    <source>
        <dbReference type="ARBA" id="ARBA00002347"/>
    </source>
</evidence>
<comment type="caution">
    <text evidence="14">The sequence shown here is derived from an EMBL/GenBank/DDBJ whole genome shotgun (WGS) entry which is preliminary data.</text>
</comment>
<reference evidence="14 15" key="1">
    <citation type="submission" date="2016-11" db="EMBL/GenBank/DDBJ databases">
        <title>Draft Genome Sequences of Nine Cyanobacterial Strains from Diverse Habitats.</title>
        <authorList>
            <person name="Zhu T."/>
            <person name="Hou S."/>
            <person name="Lu X."/>
            <person name="Hess W.R."/>
        </authorList>
    </citation>
    <scope>NUCLEOTIDE SEQUENCE [LARGE SCALE GENOMIC DNA]</scope>
    <source>
        <strain evidence="14 15">NIES-30</strain>
    </source>
</reference>
<dbReference type="AlphaFoldDB" id="A0A1U7J2E2"/>
<comment type="subcellular location">
    <subcellularLocation>
        <location evidence="2 12">Cellular thylakoid lumen</location>
    </subcellularLocation>
</comment>
<dbReference type="OrthoDB" id="5570429at2"/>
<dbReference type="EMBL" id="MRCG01000014">
    <property type="protein sequence ID" value="OKH46173.1"/>
    <property type="molecule type" value="Genomic_DNA"/>
</dbReference>
<dbReference type="GO" id="GO:0020037">
    <property type="term" value="F:heme binding"/>
    <property type="evidence" value="ECO:0007669"/>
    <property type="project" value="InterPro"/>
</dbReference>
<dbReference type="RefSeq" id="WP_073609805.1">
    <property type="nucleotide sequence ID" value="NZ_MRCG01000014.1"/>
</dbReference>
<feature type="binding site" description="axial binding residue" evidence="12">
    <location>
        <position position="83"/>
    </location>
    <ligand>
        <name>heme c</name>
        <dbReference type="ChEBI" id="CHEBI:61717"/>
    </ligand>
    <ligandPart>
        <name>Fe</name>
        <dbReference type="ChEBI" id="CHEBI:18248"/>
    </ligandPart>
</feature>
<dbReference type="Proteomes" id="UP000185557">
    <property type="component" value="Unassembled WGS sequence"/>
</dbReference>
<evidence type="ECO:0000256" key="8">
    <source>
        <dbReference type="ARBA" id="ARBA00022723"/>
    </source>
</evidence>
<dbReference type="NCBIfam" id="NF045930">
    <property type="entry name" value="Cytc6PetJCyano"/>
    <property type="match status" value="1"/>
</dbReference>
<dbReference type="FunFam" id="1.10.760.10:FF:000038">
    <property type="entry name" value="Cytochrome c6"/>
    <property type="match status" value="1"/>
</dbReference>
<dbReference type="Gene3D" id="1.10.760.10">
    <property type="entry name" value="Cytochrome c-like domain"/>
    <property type="match status" value="1"/>
</dbReference>
<feature type="binding site" description="covalent" evidence="12">
    <location>
        <position position="42"/>
    </location>
    <ligand>
        <name>heme c</name>
        <dbReference type="ChEBI" id="CHEBI:61717"/>
    </ligand>
</feature>
<feature type="chain" id="PRO_5013407612" description="Cytochrome c6" evidence="12">
    <location>
        <begin position="26"/>
        <end position="110"/>
    </location>
</feature>
<dbReference type="PROSITE" id="PS51007">
    <property type="entry name" value="CYTC"/>
    <property type="match status" value="1"/>
</dbReference>
<comment type="PTM">
    <text evidence="12">Binds 1 heme c group per subunit.</text>
</comment>
<evidence type="ECO:0000256" key="11">
    <source>
        <dbReference type="ARBA" id="ARBA00023078"/>
    </source>
</evidence>
<comment type="function">
    <text evidence="1 12">Functions as an electron carrier between membrane-bound cytochrome b6-f and photosystem I in oxygenic photosynthesis.</text>
</comment>
<keyword evidence="10 12" id="KW-0408">Iron</keyword>
<dbReference type="SUPFAM" id="SSF46626">
    <property type="entry name" value="Cytochrome c"/>
    <property type="match status" value="1"/>
</dbReference>
<dbReference type="GO" id="GO:0031979">
    <property type="term" value="C:plasma membrane-derived thylakoid lumen"/>
    <property type="evidence" value="ECO:0007669"/>
    <property type="project" value="UniProtKB-SubCell"/>
</dbReference>
<keyword evidence="6 12" id="KW-0602">Photosynthesis</keyword>
<comment type="similarity">
    <text evidence="3 12">Belongs to the cytochrome c family. PetJ subfamily.</text>
</comment>